<evidence type="ECO:0000313" key="2">
    <source>
        <dbReference type="Proteomes" id="UP000814140"/>
    </source>
</evidence>
<dbReference type="EMBL" id="MU277426">
    <property type="protein sequence ID" value="KAI0054453.1"/>
    <property type="molecule type" value="Genomic_DNA"/>
</dbReference>
<sequence length="222" mass="23411">MPRFLAAFEGFTTDHTHPDANDMLAEDIRTLLRQADIARVIVQLMQSRDPALTPDVSLDRALASLYVRHMTTHAPGGAPHIAWRIYLAHPVAQFTDWSPFAQHLQAGTLYTGLNGTGTAVPFRSCNGCHGADHPRGLCPFATIPGWNGPPWEPPQQQQQAPQPPMNTDPASQSHQPPPTTRGRGGGRGGGPNGRGGGGGGRGGGGGGGTSTRYGTGPFFPRG</sequence>
<reference evidence="1" key="1">
    <citation type="submission" date="2021-03" db="EMBL/GenBank/DDBJ databases">
        <authorList>
            <consortium name="DOE Joint Genome Institute"/>
            <person name="Ahrendt S."/>
            <person name="Looney B.P."/>
            <person name="Miyauchi S."/>
            <person name="Morin E."/>
            <person name="Drula E."/>
            <person name="Courty P.E."/>
            <person name="Chicoki N."/>
            <person name="Fauchery L."/>
            <person name="Kohler A."/>
            <person name="Kuo A."/>
            <person name="Labutti K."/>
            <person name="Pangilinan J."/>
            <person name="Lipzen A."/>
            <person name="Riley R."/>
            <person name="Andreopoulos W."/>
            <person name="He G."/>
            <person name="Johnson J."/>
            <person name="Barry K.W."/>
            <person name="Grigoriev I.V."/>
            <person name="Nagy L."/>
            <person name="Hibbett D."/>
            <person name="Henrissat B."/>
            <person name="Matheny P.B."/>
            <person name="Labbe J."/>
            <person name="Martin F."/>
        </authorList>
    </citation>
    <scope>NUCLEOTIDE SEQUENCE</scope>
    <source>
        <strain evidence="1">HHB10654</strain>
    </source>
</reference>
<reference evidence="1" key="2">
    <citation type="journal article" date="2022" name="New Phytol.">
        <title>Evolutionary transition to the ectomycorrhizal habit in the genomes of a hyperdiverse lineage of mushroom-forming fungi.</title>
        <authorList>
            <person name="Looney B."/>
            <person name="Miyauchi S."/>
            <person name="Morin E."/>
            <person name="Drula E."/>
            <person name="Courty P.E."/>
            <person name="Kohler A."/>
            <person name="Kuo A."/>
            <person name="LaButti K."/>
            <person name="Pangilinan J."/>
            <person name="Lipzen A."/>
            <person name="Riley R."/>
            <person name="Andreopoulos W."/>
            <person name="He G."/>
            <person name="Johnson J."/>
            <person name="Nolan M."/>
            <person name="Tritt A."/>
            <person name="Barry K.W."/>
            <person name="Grigoriev I.V."/>
            <person name="Nagy L.G."/>
            <person name="Hibbett D."/>
            <person name="Henrissat B."/>
            <person name="Matheny P.B."/>
            <person name="Labbe J."/>
            <person name="Martin F.M."/>
        </authorList>
    </citation>
    <scope>NUCLEOTIDE SEQUENCE</scope>
    <source>
        <strain evidence="1">HHB10654</strain>
    </source>
</reference>
<protein>
    <submittedName>
        <fullName evidence="1">Uncharacterized protein</fullName>
    </submittedName>
</protein>
<evidence type="ECO:0000313" key="1">
    <source>
        <dbReference type="EMBL" id="KAI0054453.1"/>
    </source>
</evidence>
<proteinExistence type="predicted"/>
<gene>
    <name evidence="1" type="ORF">BV25DRAFT_1922664</name>
</gene>
<comment type="caution">
    <text evidence="1">The sequence shown here is derived from an EMBL/GenBank/DDBJ whole genome shotgun (WGS) entry which is preliminary data.</text>
</comment>
<accession>A0ACB8SDZ4</accession>
<dbReference type="Proteomes" id="UP000814140">
    <property type="component" value="Unassembled WGS sequence"/>
</dbReference>
<organism evidence="1 2">
    <name type="scientific">Artomyces pyxidatus</name>
    <dbReference type="NCBI Taxonomy" id="48021"/>
    <lineage>
        <taxon>Eukaryota</taxon>
        <taxon>Fungi</taxon>
        <taxon>Dikarya</taxon>
        <taxon>Basidiomycota</taxon>
        <taxon>Agaricomycotina</taxon>
        <taxon>Agaricomycetes</taxon>
        <taxon>Russulales</taxon>
        <taxon>Auriscalpiaceae</taxon>
        <taxon>Artomyces</taxon>
    </lineage>
</organism>
<keyword evidence="2" id="KW-1185">Reference proteome</keyword>
<name>A0ACB8SDZ4_9AGAM</name>